<evidence type="ECO:0000313" key="2">
    <source>
        <dbReference type="Proteomes" id="UP000076722"/>
    </source>
</evidence>
<protein>
    <submittedName>
        <fullName evidence="1">Uncharacterized protein</fullName>
    </submittedName>
</protein>
<gene>
    <name evidence="1" type="ORF">SISNIDRAFT_469015</name>
</gene>
<dbReference type="AlphaFoldDB" id="A0A164QKZ1"/>
<proteinExistence type="predicted"/>
<reference evidence="1 2" key="1">
    <citation type="journal article" date="2016" name="Mol. Biol. Evol.">
        <title>Comparative Genomics of Early-Diverging Mushroom-Forming Fungi Provides Insights into the Origins of Lignocellulose Decay Capabilities.</title>
        <authorList>
            <person name="Nagy L.G."/>
            <person name="Riley R."/>
            <person name="Tritt A."/>
            <person name="Adam C."/>
            <person name="Daum C."/>
            <person name="Floudas D."/>
            <person name="Sun H."/>
            <person name="Yadav J.S."/>
            <person name="Pangilinan J."/>
            <person name="Larsson K.H."/>
            <person name="Matsuura K."/>
            <person name="Barry K."/>
            <person name="Labutti K."/>
            <person name="Kuo R."/>
            <person name="Ohm R.A."/>
            <person name="Bhattacharya S.S."/>
            <person name="Shirouzu T."/>
            <person name="Yoshinaga Y."/>
            <person name="Martin F.M."/>
            <person name="Grigoriev I.V."/>
            <person name="Hibbett D.S."/>
        </authorList>
    </citation>
    <scope>NUCLEOTIDE SEQUENCE [LARGE SCALE GENOMIC DNA]</scope>
    <source>
        <strain evidence="1 2">HHB9708</strain>
    </source>
</reference>
<name>A0A164QKZ1_9AGAM</name>
<evidence type="ECO:0000313" key="1">
    <source>
        <dbReference type="EMBL" id="KZS89751.1"/>
    </source>
</evidence>
<keyword evidence="2" id="KW-1185">Reference proteome</keyword>
<accession>A0A164QKZ1</accession>
<dbReference type="OrthoDB" id="3145912at2759"/>
<sequence>MAHTPLSNFSETAQTNRSPLPMLSALPELGRRISAHKDVTSPKVSSKLLTEIGASVRWLSIGGSSRGTYLLSGLRLPRILGEYIWYTPIPLRDRSRIRLPDSADVVRGGLVMFAMQLIVTATAGDGASSRAQIGPRLPVELQLIIVKLAARGSRKRCLRLMKVSSNFFHCLTSVLQLTAFLHRLSTRRIMPVFYQTYRISKYIHMFLISIEPQTHLDRFKRVRHLFINTFFDSRYDRALLDACHAIESLAIHGASLRDFRLFPPRNNGYWSIERFNCKPSYVILFEIDCDRFQQYGLSAPSFLNHCTHLAIEHRPANVISISYLLRLVPTVTHLALFYPSSRIFPPLHVKEFCEENQQLVILVFCRFIEKRSVPPVDPMWAATRFARHEFEVLDPRVAVIDIRRRSMAAANSWKALTTGSLDVWRLGRQRLELTKEFRDVENAMSEYISFESQSSTGANELAVWEVGDATKDACIIPTGEAIFCLSWIESSTAGWTLACGLQNGVLLTLTFNRMAPDCLADTGYRKYHGVPTAGAIVTHFSALPVSLRRSFGYWWTIGRVRAMAARWRRHSEWAKKASFLDGQNCPPVAHIQALGSQSFLAILFKDGGLVCLSMQTEEFLWDANVDTPIYAAGLPITPQGLALVTMKNRGELRFHYCEDVANGESDPIQVSARVIHHGRLGGPMAWLSPDFVLVGGKDCGNADVWDVKSGRIVEHLNHDGTDPSAQSSFHPHSGLSCVATVVQEHGQSIVRVWESVGEGSAFLGDVN</sequence>
<dbReference type="Proteomes" id="UP000076722">
    <property type="component" value="Unassembled WGS sequence"/>
</dbReference>
<dbReference type="SUPFAM" id="SSF69322">
    <property type="entry name" value="Tricorn protease domain 2"/>
    <property type="match status" value="1"/>
</dbReference>
<organism evidence="1 2">
    <name type="scientific">Sistotremastrum niveocremeum HHB9708</name>
    <dbReference type="NCBI Taxonomy" id="1314777"/>
    <lineage>
        <taxon>Eukaryota</taxon>
        <taxon>Fungi</taxon>
        <taxon>Dikarya</taxon>
        <taxon>Basidiomycota</taxon>
        <taxon>Agaricomycotina</taxon>
        <taxon>Agaricomycetes</taxon>
        <taxon>Sistotremastrales</taxon>
        <taxon>Sistotremastraceae</taxon>
        <taxon>Sertulicium</taxon>
        <taxon>Sertulicium niveocremeum</taxon>
    </lineage>
</organism>
<dbReference type="EMBL" id="KV419425">
    <property type="protein sequence ID" value="KZS89751.1"/>
    <property type="molecule type" value="Genomic_DNA"/>
</dbReference>